<name>A0A0P6Y5T6_9CHLR</name>
<dbReference type="InterPro" id="IPR011761">
    <property type="entry name" value="ATP-grasp"/>
</dbReference>
<comment type="pathway">
    <text evidence="4 22">Cell wall biogenesis; peptidoglycan biosynthesis.</text>
</comment>
<comment type="pathway">
    <text evidence="18">Glycan biosynthesis.</text>
</comment>
<evidence type="ECO:0000256" key="2">
    <source>
        <dbReference type="ARBA" id="ARBA00003921"/>
    </source>
</evidence>
<evidence type="ECO:0000256" key="18">
    <source>
        <dbReference type="ARBA" id="ARBA00060592"/>
    </source>
</evidence>
<dbReference type="GO" id="GO:0005829">
    <property type="term" value="C:cytosol"/>
    <property type="evidence" value="ECO:0007669"/>
    <property type="project" value="TreeGrafter"/>
</dbReference>
<dbReference type="SUPFAM" id="SSF56059">
    <property type="entry name" value="Glutathione synthetase ATP-binding domain-like"/>
    <property type="match status" value="1"/>
</dbReference>
<evidence type="ECO:0000256" key="12">
    <source>
        <dbReference type="ARBA" id="ARBA00022842"/>
    </source>
</evidence>
<accession>A0A0P6Y5T6</accession>
<evidence type="ECO:0000256" key="11">
    <source>
        <dbReference type="ARBA" id="ARBA00022840"/>
    </source>
</evidence>
<dbReference type="GO" id="GO:0009252">
    <property type="term" value="P:peptidoglycan biosynthetic process"/>
    <property type="evidence" value="ECO:0007669"/>
    <property type="project" value="UniProtKB-UniRule"/>
</dbReference>
<keyword evidence="7 22" id="KW-0963">Cytoplasm</keyword>
<evidence type="ECO:0000256" key="23">
    <source>
        <dbReference type="PIRSR" id="PIRSR039102-1"/>
    </source>
</evidence>
<evidence type="ECO:0000256" key="6">
    <source>
        <dbReference type="ARBA" id="ARBA00012216"/>
    </source>
</evidence>
<keyword evidence="9 24" id="KW-0479">Metal-binding</keyword>
<comment type="cofactor">
    <cofactor evidence="24">
        <name>Mg(2+)</name>
        <dbReference type="ChEBI" id="CHEBI:18420"/>
    </cofactor>
    <cofactor evidence="24">
        <name>Mn(2+)</name>
        <dbReference type="ChEBI" id="CHEBI:29035"/>
    </cofactor>
    <text evidence="24">Binds 2 magnesium or manganese ions per subunit.</text>
</comment>
<feature type="active site" evidence="23">
    <location>
        <position position="329"/>
    </location>
</feature>
<dbReference type="UniPathway" id="UPA00219"/>
<comment type="function">
    <text evidence="2 22">Cell wall formation.</text>
</comment>
<dbReference type="PATRIC" id="fig|869279.4.peg.857"/>
<dbReference type="RefSeq" id="WP_054520837.1">
    <property type="nucleotide sequence ID" value="NZ_LGKO01000002.1"/>
</dbReference>
<dbReference type="PROSITE" id="PS00843">
    <property type="entry name" value="DALA_DALA_LIGASE_1"/>
    <property type="match status" value="1"/>
</dbReference>
<evidence type="ECO:0000259" key="26">
    <source>
        <dbReference type="PROSITE" id="PS50975"/>
    </source>
</evidence>
<dbReference type="InterPro" id="IPR011127">
    <property type="entry name" value="Dala_Dala_lig_N"/>
</dbReference>
<evidence type="ECO:0000256" key="3">
    <source>
        <dbReference type="ARBA" id="ARBA00004496"/>
    </source>
</evidence>
<comment type="subcellular location">
    <subcellularLocation>
        <location evidence="3 22">Cytoplasm</location>
    </subcellularLocation>
</comment>
<dbReference type="GO" id="GO:0046872">
    <property type="term" value="F:metal ion binding"/>
    <property type="evidence" value="ECO:0007669"/>
    <property type="project" value="UniProtKB-KW"/>
</dbReference>
<feature type="binding site" evidence="24">
    <location>
        <position position="318"/>
    </location>
    <ligand>
        <name>Mg(2+)</name>
        <dbReference type="ChEBI" id="CHEBI:18420"/>
        <label>1</label>
    </ligand>
</feature>
<dbReference type="FunFam" id="3.30.470.20:FF:000008">
    <property type="entry name" value="D-alanine--D-alanine ligase"/>
    <property type="match status" value="1"/>
</dbReference>
<dbReference type="InterPro" id="IPR013815">
    <property type="entry name" value="ATP_grasp_subdomain_1"/>
</dbReference>
<dbReference type="HAMAP" id="MF_00047">
    <property type="entry name" value="Dala_Dala_lig"/>
    <property type="match status" value="1"/>
</dbReference>
<evidence type="ECO:0000256" key="25">
    <source>
        <dbReference type="PROSITE-ProRule" id="PRU00409"/>
    </source>
</evidence>
<evidence type="ECO:0000256" key="20">
    <source>
        <dbReference type="ARBA" id="ARBA00076288"/>
    </source>
</evidence>
<dbReference type="Gene3D" id="3.30.470.20">
    <property type="entry name" value="ATP-grasp fold, B domain"/>
    <property type="match status" value="1"/>
</dbReference>
<evidence type="ECO:0000256" key="1">
    <source>
        <dbReference type="ARBA" id="ARBA00001936"/>
    </source>
</evidence>
<evidence type="ECO:0000256" key="16">
    <source>
        <dbReference type="ARBA" id="ARBA00023316"/>
    </source>
</evidence>
<comment type="catalytic activity">
    <reaction evidence="17 22">
        <text>2 D-alanine + ATP = D-alanyl-D-alanine + ADP + phosphate + H(+)</text>
        <dbReference type="Rhea" id="RHEA:11224"/>
        <dbReference type="ChEBI" id="CHEBI:15378"/>
        <dbReference type="ChEBI" id="CHEBI:30616"/>
        <dbReference type="ChEBI" id="CHEBI:43474"/>
        <dbReference type="ChEBI" id="CHEBI:57416"/>
        <dbReference type="ChEBI" id="CHEBI:57822"/>
        <dbReference type="ChEBI" id="CHEBI:456216"/>
        <dbReference type="EC" id="6.3.2.4"/>
    </reaction>
</comment>
<dbReference type="OrthoDB" id="9813261at2"/>
<organism evidence="27 28">
    <name type="scientific">Thermanaerothrix daxensis</name>
    <dbReference type="NCBI Taxonomy" id="869279"/>
    <lineage>
        <taxon>Bacteria</taxon>
        <taxon>Bacillati</taxon>
        <taxon>Chloroflexota</taxon>
        <taxon>Anaerolineae</taxon>
        <taxon>Anaerolineales</taxon>
        <taxon>Anaerolineaceae</taxon>
        <taxon>Thermanaerothrix</taxon>
    </lineage>
</organism>
<dbReference type="Pfam" id="PF07478">
    <property type="entry name" value="Dala_Dala_lig_C"/>
    <property type="match status" value="1"/>
</dbReference>
<feature type="binding site" evidence="24">
    <location>
        <position position="320"/>
    </location>
    <ligand>
        <name>Mg(2+)</name>
        <dbReference type="ChEBI" id="CHEBI:18420"/>
        <label>2</label>
    </ligand>
</feature>
<evidence type="ECO:0000256" key="4">
    <source>
        <dbReference type="ARBA" id="ARBA00004752"/>
    </source>
</evidence>
<dbReference type="NCBIfam" id="TIGR01205">
    <property type="entry name" value="D_ala_D_alaTIGR"/>
    <property type="match status" value="1"/>
</dbReference>
<dbReference type="GO" id="GO:0008360">
    <property type="term" value="P:regulation of cell shape"/>
    <property type="evidence" value="ECO:0007669"/>
    <property type="project" value="UniProtKB-KW"/>
</dbReference>
<feature type="domain" description="ATP-grasp" evidence="26">
    <location>
        <begin position="144"/>
        <end position="351"/>
    </location>
</feature>
<keyword evidence="14 22" id="KW-0573">Peptidoglycan synthesis</keyword>
<keyword evidence="15 24" id="KW-0464">Manganese</keyword>
<dbReference type="GO" id="GO:0008716">
    <property type="term" value="F:D-alanine-D-alanine ligase activity"/>
    <property type="evidence" value="ECO:0007669"/>
    <property type="project" value="UniProtKB-UniRule"/>
</dbReference>
<keyword evidence="16 22" id="KW-0961">Cell wall biogenesis/degradation</keyword>
<dbReference type="Gene3D" id="3.30.1490.20">
    <property type="entry name" value="ATP-grasp fold, A domain"/>
    <property type="match status" value="1"/>
</dbReference>
<dbReference type="NCBIfam" id="NF002528">
    <property type="entry name" value="PRK01966.1-4"/>
    <property type="match status" value="1"/>
</dbReference>
<evidence type="ECO:0000256" key="21">
    <source>
        <dbReference type="ARBA" id="ARBA00077154"/>
    </source>
</evidence>
<feature type="binding site" evidence="24">
    <location>
        <position position="304"/>
    </location>
    <ligand>
        <name>Mg(2+)</name>
        <dbReference type="ChEBI" id="CHEBI:18420"/>
        <label>1</label>
    </ligand>
</feature>
<comment type="cofactor">
    <cofactor evidence="1">
        <name>Mn(2+)</name>
        <dbReference type="ChEBI" id="CHEBI:29035"/>
    </cofactor>
</comment>
<evidence type="ECO:0000256" key="5">
    <source>
        <dbReference type="ARBA" id="ARBA00010871"/>
    </source>
</evidence>
<keyword evidence="10 25" id="KW-0547">Nucleotide-binding</keyword>
<dbReference type="PROSITE" id="PS50975">
    <property type="entry name" value="ATP_GRASP"/>
    <property type="match status" value="1"/>
</dbReference>
<dbReference type="EC" id="6.3.2.4" evidence="6 22"/>
<comment type="similarity">
    <text evidence="5 22">Belongs to the D-alanine--D-alanine ligase family.</text>
</comment>
<evidence type="ECO:0000256" key="8">
    <source>
        <dbReference type="ARBA" id="ARBA00022598"/>
    </source>
</evidence>
<protein>
    <recommendedName>
        <fullName evidence="19 22">D-alanine--D-alanine ligase</fullName>
        <ecNumber evidence="6 22">6.3.2.4</ecNumber>
    </recommendedName>
    <alternativeName>
        <fullName evidence="21 22">D-Ala-D-Ala ligase</fullName>
    </alternativeName>
    <alternativeName>
        <fullName evidence="20 22">D-alanylalanine synthetase</fullName>
    </alternativeName>
</protein>
<evidence type="ECO:0000256" key="19">
    <source>
        <dbReference type="ARBA" id="ARBA00068427"/>
    </source>
</evidence>
<dbReference type="GO" id="GO:0071555">
    <property type="term" value="P:cell wall organization"/>
    <property type="evidence" value="ECO:0007669"/>
    <property type="project" value="UniProtKB-KW"/>
</dbReference>
<evidence type="ECO:0000256" key="15">
    <source>
        <dbReference type="ARBA" id="ARBA00023211"/>
    </source>
</evidence>
<dbReference type="AlphaFoldDB" id="A0A0P6Y5T6"/>
<dbReference type="InterPro" id="IPR016185">
    <property type="entry name" value="PreATP-grasp_dom_sf"/>
</dbReference>
<evidence type="ECO:0000313" key="28">
    <source>
        <dbReference type="Proteomes" id="UP000050544"/>
    </source>
</evidence>
<dbReference type="STRING" id="869279.SE15_04235"/>
<evidence type="ECO:0000256" key="14">
    <source>
        <dbReference type="ARBA" id="ARBA00022984"/>
    </source>
</evidence>
<dbReference type="PANTHER" id="PTHR23132">
    <property type="entry name" value="D-ALANINE--D-ALANINE LIGASE"/>
    <property type="match status" value="1"/>
</dbReference>
<dbReference type="GO" id="GO:0005524">
    <property type="term" value="F:ATP binding"/>
    <property type="evidence" value="ECO:0007669"/>
    <property type="project" value="UniProtKB-UniRule"/>
</dbReference>
<reference evidence="27 28" key="1">
    <citation type="submission" date="2015-07" db="EMBL/GenBank/DDBJ databases">
        <title>Whole genome sequence of Thermanaerothrix daxensis DSM 23592.</title>
        <authorList>
            <person name="Hemp J."/>
            <person name="Ward L.M."/>
            <person name="Pace L.A."/>
            <person name="Fischer W.W."/>
        </authorList>
    </citation>
    <scope>NUCLEOTIDE SEQUENCE [LARGE SCALE GENOMIC DNA]</scope>
    <source>
        <strain evidence="27 28">GNS-1</strain>
    </source>
</reference>
<dbReference type="EMBL" id="LGKO01000002">
    <property type="protein sequence ID" value="KPL84340.1"/>
    <property type="molecule type" value="Genomic_DNA"/>
</dbReference>
<evidence type="ECO:0000256" key="24">
    <source>
        <dbReference type="PIRSR" id="PIRSR039102-3"/>
    </source>
</evidence>
<dbReference type="InterPro" id="IPR011095">
    <property type="entry name" value="Dala_Dala_lig_C"/>
</dbReference>
<proteinExistence type="inferred from homology"/>
<dbReference type="Gene3D" id="3.40.50.20">
    <property type="match status" value="1"/>
</dbReference>
<keyword evidence="13 22" id="KW-0133">Cell shape</keyword>
<feature type="active site" evidence="23">
    <location>
        <position position="193"/>
    </location>
</feature>
<dbReference type="PANTHER" id="PTHR23132:SF25">
    <property type="entry name" value="D-ALANINE--D-ALANINE LIGASE A"/>
    <property type="match status" value="1"/>
</dbReference>
<evidence type="ECO:0000256" key="9">
    <source>
        <dbReference type="ARBA" id="ARBA00022723"/>
    </source>
</evidence>
<dbReference type="PIRSF" id="PIRSF039102">
    <property type="entry name" value="Ddl/VanB"/>
    <property type="match status" value="1"/>
</dbReference>
<sequence>MKKRVGIIFGGRSGEHEVSLRSARSVLQALDPQKYEVIQIGITLEGEWVTGENVLEALEQRQTQHLKRACLLPEPLHQHLYLREVQGDQVVLRPYTDLDVVFPVLHGTFGEDGTLQGLLELAGVAYVGAGVVASALGMDKALFKQIMQAHHLPVVEYLVFTRSEIENDRARVVEAAESLAPYPLFTKPVNLGSSVGITKCHNRTELMEGLEEAARYDRRILIERGIDRAREIEVSVLGNEQPIASIPGEVVPDEEFYSYASKYLNSGTQLLIPAPLPEALTQEIRRLAVAAYRAVDCAGMARVDFLLDPQTQEVYISEINTLPGFTEISMYPKLWEASGLPYPQLLDRLISLALERKAERDRTQYAYRREG</sequence>
<dbReference type="SUPFAM" id="SSF52440">
    <property type="entry name" value="PreATP-grasp domain"/>
    <property type="match status" value="1"/>
</dbReference>
<feature type="binding site" evidence="24">
    <location>
        <position position="318"/>
    </location>
    <ligand>
        <name>Mg(2+)</name>
        <dbReference type="ChEBI" id="CHEBI:18420"/>
        <label>2</label>
    </ligand>
</feature>
<evidence type="ECO:0000313" key="27">
    <source>
        <dbReference type="EMBL" id="KPL84340.1"/>
    </source>
</evidence>
<keyword evidence="8 22" id="KW-0436">Ligase</keyword>
<feature type="active site" evidence="23">
    <location>
        <position position="15"/>
    </location>
</feature>
<gene>
    <name evidence="22" type="primary">ddl</name>
    <name evidence="27" type="ORF">SE15_04235</name>
</gene>
<keyword evidence="28" id="KW-1185">Reference proteome</keyword>
<evidence type="ECO:0000256" key="10">
    <source>
        <dbReference type="ARBA" id="ARBA00022741"/>
    </source>
</evidence>
<evidence type="ECO:0000256" key="7">
    <source>
        <dbReference type="ARBA" id="ARBA00022490"/>
    </source>
</evidence>
<comment type="caution">
    <text evidence="27">The sequence shown here is derived from an EMBL/GenBank/DDBJ whole genome shotgun (WGS) entry which is preliminary data.</text>
</comment>
<evidence type="ECO:0000256" key="13">
    <source>
        <dbReference type="ARBA" id="ARBA00022960"/>
    </source>
</evidence>
<dbReference type="InterPro" id="IPR000291">
    <property type="entry name" value="D-Ala_lig_Van_CS"/>
</dbReference>
<dbReference type="FunFam" id="3.30.1490.20:FF:000007">
    <property type="entry name" value="D-alanine--D-alanine ligase"/>
    <property type="match status" value="1"/>
</dbReference>
<dbReference type="InterPro" id="IPR005905">
    <property type="entry name" value="D_ala_D_ala"/>
</dbReference>
<keyword evidence="11 25" id="KW-0067">ATP-binding</keyword>
<dbReference type="Proteomes" id="UP000050544">
    <property type="component" value="Unassembled WGS sequence"/>
</dbReference>
<dbReference type="Pfam" id="PF01820">
    <property type="entry name" value="Dala_Dala_lig_N"/>
    <property type="match status" value="1"/>
</dbReference>
<dbReference type="PROSITE" id="PS00844">
    <property type="entry name" value="DALA_DALA_LIGASE_2"/>
    <property type="match status" value="1"/>
</dbReference>
<evidence type="ECO:0000256" key="22">
    <source>
        <dbReference type="HAMAP-Rule" id="MF_00047"/>
    </source>
</evidence>
<keyword evidence="12 24" id="KW-0460">Magnesium</keyword>
<evidence type="ECO:0000256" key="17">
    <source>
        <dbReference type="ARBA" id="ARBA00047614"/>
    </source>
</evidence>